<dbReference type="PANTHER" id="PTHR23416">
    <property type="entry name" value="SIALIC ACID SYNTHASE-RELATED"/>
    <property type="match status" value="1"/>
</dbReference>
<keyword evidence="4 5" id="KW-0012">Acyltransferase</keyword>
<evidence type="ECO:0000313" key="5">
    <source>
        <dbReference type="EMBL" id="MBP0902861.1"/>
    </source>
</evidence>
<dbReference type="Proteomes" id="UP000670776">
    <property type="component" value="Unassembled WGS sequence"/>
</dbReference>
<name>A0ABS4BS56_9FLAO</name>
<dbReference type="EMBL" id="JAGJCB010000002">
    <property type="protein sequence ID" value="MBP0902861.1"/>
    <property type="molecule type" value="Genomic_DNA"/>
</dbReference>
<keyword evidence="6" id="KW-1185">Reference proteome</keyword>
<dbReference type="InterPro" id="IPR011004">
    <property type="entry name" value="Trimer_LpxA-like_sf"/>
</dbReference>
<comment type="similarity">
    <text evidence="1">Belongs to the transferase hexapeptide repeat family.</text>
</comment>
<protein>
    <submittedName>
        <fullName evidence="5">Acyltransferase</fullName>
    </submittedName>
</protein>
<proteinExistence type="inferred from homology"/>
<dbReference type="RefSeq" id="WP_209652671.1">
    <property type="nucleotide sequence ID" value="NZ_JAGJCB010000002.1"/>
</dbReference>
<keyword evidence="2" id="KW-0808">Transferase</keyword>
<dbReference type="InterPro" id="IPR051159">
    <property type="entry name" value="Hexapeptide_acetyltransf"/>
</dbReference>
<keyword evidence="3" id="KW-0677">Repeat</keyword>
<dbReference type="InterPro" id="IPR001451">
    <property type="entry name" value="Hexapep"/>
</dbReference>
<dbReference type="Pfam" id="PF00132">
    <property type="entry name" value="Hexapep"/>
    <property type="match status" value="1"/>
</dbReference>
<dbReference type="PROSITE" id="PS00101">
    <property type="entry name" value="HEXAPEP_TRANSFERASES"/>
    <property type="match status" value="1"/>
</dbReference>
<dbReference type="CDD" id="cd04647">
    <property type="entry name" value="LbH_MAT_like"/>
    <property type="match status" value="1"/>
</dbReference>
<evidence type="ECO:0000256" key="3">
    <source>
        <dbReference type="ARBA" id="ARBA00022737"/>
    </source>
</evidence>
<sequence length="193" mass="21570">MKRLINSIIWVFRNFLNIFSELFAIELKTFIVLRSFTFRIIGIHLEGKCFIDKGFRFLNPKNIFIGKNVALGHYNKIWAFNKVYIGDYVQSAIGLTIISGSHNSGDYSPITENQEIVIEGENWIGANVTILGGVTVGRGTIIGAGSVVNKNLPSYSICVGNPCKVLRKREPSRLVVSPFGKYEPNYFSDEGIS</sequence>
<evidence type="ECO:0000313" key="6">
    <source>
        <dbReference type="Proteomes" id="UP000670776"/>
    </source>
</evidence>
<dbReference type="GO" id="GO:0016746">
    <property type="term" value="F:acyltransferase activity"/>
    <property type="evidence" value="ECO:0007669"/>
    <property type="project" value="UniProtKB-KW"/>
</dbReference>
<dbReference type="Gene3D" id="2.160.10.10">
    <property type="entry name" value="Hexapeptide repeat proteins"/>
    <property type="match status" value="1"/>
</dbReference>
<dbReference type="InterPro" id="IPR018357">
    <property type="entry name" value="Hexapep_transf_CS"/>
</dbReference>
<evidence type="ECO:0000256" key="2">
    <source>
        <dbReference type="ARBA" id="ARBA00022679"/>
    </source>
</evidence>
<gene>
    <name evidence="5" type="ORF">J8H85_03380</name>
</gene>
<reference evidence="5 6" key="1">
    <citation type="submission" date="2021-04" db="EMBL/GenBank/DDBJ databases">
        <title>Mariniflexile gromovii gen. nov., sp. nov., a gliding bacterium isolated from the sea urchin Strongylocentrotus intermedius.</title>
        <authorList>
            <person name="Ko S."/>
            <person name="Le V."/>
            <person name="Ahn C.-Y."/>
            <person name="Oh H.-M."/>
        </authorList>
    </citation>
    <scope>NUCLEOTIDE SEQUENCE [LARGE SCALE GENOMIC DNA]</scope>
    <source>
        <strain evidence="5 6">KCTC 12570</strain>
    </source>
</reference>
<comment type="caution">
    <text evidence="5">The sequence shown here is derived from an EMBL/GenBank/DDBJ whole genome shotgun (WGS) entry which is preliminary data.</text>
</comment>
<dbReference type="PANTHER" id="PTHR23416:SF23">
    <property type="entry name" value="ACETYLTRANSFERASE C18B11.09C-RELATED"/>
    <property type="match status" value="1"/>
</dbReference>
<organism evidence="5 6">
    <name type="scientific">Mariniflexile gromovii</name>
    <dbReference type="NCBI Taxonomy" id="362523"/>
    <lineage>
        <taxon>Bacteria</taxon>
        <taxon>Pseudomonadati</taxon>
        <taxon>Bacteroidota</taxon>
        <taxon>Flavobacteriia</taxon>
        <taxon>Flavobacteriales</taxon>
        <taxon>Flavobacteriaceae</taxon>
        <taxon>Mariniflexile</taxon>
    </lineage>
</organism>
<dbReference type="SUPFAM" id="SSF51161">
    <property type="entry name" value="Trimeric LpxA-like enzymes"/>
    <property type="match status" value="1"/>
</dbReference>
<accession>A0ABS4BS56</accession>
<evidence type="ECO:0000256" key="1">
    <source>
        <dbReference type="ARBA" id="ARBA00007274"/>
    </source>
</evidence>
<evidence type="ECO:0000256" key="4">
    <source>
        <dbReference type="ARBA" id="ARBA00023315"/>
    </source>
</evidence>